<evidence type="ECO:0008006" key="3">
    <source>
        <dbReference type="Google" id="ProtNLM"/>
    </source>
</evidence>
<dbReference type="AlphaFoldDB" id="A0A7M2Y7J3"/>
<reference evidence="1 2" key="1">
    <citation type="submission" date="2019-05" db="EMBL/GenBank/DDBJ databases">
        <title>Chryseobacterium sp. isolated from King George Island, maritime Antarctica.</title>
        <authorList>
            <person name="Peng X."/>
        </authorList>
    </citation>
    <scope>NUCLEOTIDE SEQUENCE [LARGE SCALE GENOMIC DNA]</scope>
    <source>
        <strain evidence="1 2">7-3A</strain>
    </source>
</reference>
<dbReference type="KEGG" id="kfa:Q73A0000_06625"/>
<protein>
    <recommendedName>
        <fullName evidence="3">DUF3575 domain-containing protein</fullName>
    </recommendedName>
</protein>
<dbReference type="Proteomes" id="UP000594195">
    <property type="component" value="Chromosome"/>
</dbReference>
<organism evidence="1 2">
    <name type="scientific">Kaistella flava</name>
    <name type="common">ex Peng et al. 2021</name>
    <dbReference type="NCBI Taxonomy" id="2038776"/>
    <lineage>
        <taxon>Bacteria</taxon>
        <taxon>Pseudomonadati</taxon>
        <taxon>Bacteroidota</taxon>
        <taxon>Flavobacteriia</taxon>
        <taxon>Flavobacteriales</taxon>
        <taxon>Weeksellaceae</taxon>
        <taxon>Chryseobacterium group</taxon>
        <taxon>Kaistella</taxon>
    </lineage>
</organism>
<evidence type="ECO:0000313" key="2">
    <source>
        <dbReference type="Proteomes" id="UP000594195"/>
    </source>
</evidence>
<accession>A0A7M2Y7J3</accession>
<name>A0A7M2Y7J3_9FLAO</name>
<proteinExistence type="predicted"/>
<sequence length="176" mass="20320">MKKLFLPIFGSITIFANAQNNEVSVEKSIFNIQTGFVGIWVNNEFKLSNSIVLHSEVGIEPTWFVGQGSQWHPNFRLEPRNYYNLTRRTEKGLDISNNSGNFWGIAFNYRPDTIIFSNEKGLKGIESYSIVPKWGIRRNLGKNFNYETGIGFGFRHETNYGNYGEIDLHFRIGYSF</sequence>
<keyword evidence="2" id="KW-1185">Reference proteome</keyword>
<dbReference type="RefSeq" id="WP_193813293.1">
    <property type="nucleotide sequence ID" value="NZ_CP040442.1"/>
</dbReference>
<dbReference type="EMBL" id="CP040442">
    <property type="protein sequence ID" value="QOW10060.1"/>
    <property type="molecule type" value="Genomic_DNA"/>
</dbReference>
<evidence type="ECO:0000313" key="1">
    <source>
        <dbReference type="EMBL" id="QOW10060.1"/>
    </source>
</evidence>
<gene>
    <name evidence="1" type="ORF">Q73A0000_06625</name>
</gene>